<protein>
    <recommendedName>
        <fullName evidence="5">Smr domain-containing protein</fullName>
    </recommendedName>
</protein>
<dbReference type="Gene3D" id="1.25.40.10">
    <property type="entry name" value="Tetratricopeptide repeat domain"/>
    <property type="match status" value="3"/>
</dbReference>
<comment type="caution">
    <text evidence="6">The sequence shown here is derived from an EMBL/GenBank/DDBJ whole genome shotgun (WGS) entry which is preliminary data.</text>
</comment>
<dbReference type="PANTHER" id="PTHR47447">
    <property type="entry name" value="OS03G0856100 PROTEIN"/>
    <property type="match status" value="1"/>
</dbReference>
<name>A0AAD6EVF5_9POAL</name>
<dbReference type="Pfam" id="PF13041">
    <property type="entry name" value="PPR_2"/>
    <property type="match status" value="2"/>
</dbReference>
<keyword evidence="2" id="KW-0677">Repeat</keyword>
<dbReference type="AlphaFoldDB" id="A0AAD6EVF5"/>
<dbReference type="SMART" id="SM00463">
    <property type="entry name" value="SMR"/>
    <property type="match status" value="1"/>
</dbReference>
<feature type="repeat" description="PPR" evidence="4">
    <location>
        <begin position="271"/>
        <end position="305"/>
    </location>
</feature>
<comment type="similarity">
    <text evidence="1">Belongs to the PPR family. P subfamily.</text>
</comment>
<feature type="domain" description="Smr" evidence="5">
    <location>
        <begin position="592"/>
        <end position="682"/>
    </location>
</feature>
<dbReference type="GO" id="GO:0009570">
    <property type="term" value="C:chloroplast stroma"/>
    <property type="evidence" value="ECO:0007669"/>
    <property type="project" value="TreeGrafter"/>
</dbReference>
<dbReference type="Pfam" id="PF13812">
    <property type="entry name" value="PPR_3"/>
    <property type="match status" value="1"/>
</dbReference>
<keyword evidence="7" id="KW-1185">Reference proteome</keyword>
<keyword evidence="3" id="KW-0809">Transit peptide</keyword>
<dbReference type="SUPFAM" id="SSF81901">
    <property type="entry name" value="HCP-like"/>
    <property type="match status" value="1"/>
</dbReference>
<sequence length="694" mass="77974">MAATSQFFPLSSSLQWKNRGTTSVTTTTSSINLQFKHKRPNICSLQVFISDPQTTAPTDEQSSPSITASEPAPRFSIWINPNSKKSKEAILAQAKLPDGRLVRLTGLASSLDKSEPSEQAVSAILSAQTFPISEADAVLVIDNMTCPGNAVFALRWFLRNIQFNKKAILYNVTFKALRKAKKWPQVESLWDEMLKSGTKPDSITFTTIISCARQCDMPDKAIEWFEKMLSFGCKPSRFTSSAMITAYWHAGQSEKALELYNQARSKKDQLFEGAFGSMISIYSKSGNFDAAMNVFEEMKALGVHPNLPTYNLLLNSMHKAGRPWQVKTIYTEMRNNGVVPNRYTYAVAIRAYCKARYWRDALALYQEMKAAGLGLDVILYNHLLAMCADVGLVKEAEEIFDEMKKLPVGSRPDSWSYSAIITVYCCSGQVLQAEQLFSEMLDAGFKPTIYVLTSMIQCYGIAKQADDVVRVIDMLLELQIEPDDRFCGCLLHVAKNTPSEDLGKIINCIDRINPIVGSFMKVLLDENTLVQVFQERAKELFDSVSDVVKKPYCNCLIDICLKFERTEWARVLFDLAVEFQIYYNLQERQEKEWILQVKGLSCGAALMALHAWRDDVAEVLQKGEDLPPVLGIQTGHGKHVYGEKSLASMLKERLLEINAPFHEAPEKLGWLLTTDVAVKVWIEGAQKSELMFAV</sequence>
<feature type="repeat" description="PPR" evidence="4">
    <location>
        <begin position="413"/>
        <end position="447"/>
    </location>
</feature>
<feature type="repeat" description="PPR" evidence="4">
    <location>
        <begin position="341"/>
        <end position="375"/>
    </location>
</feature>
<feature type="repeat" description="PPR" evidence="4">
    <location>
        <begin position="376"/>
        <end position="410"/>
    </location>
</feature>
<dbReference type="PANTHER" id="PTHR47447:SF12">
    <property type="entry name" value="PENTATRICOPEPTIDE REPEAT-CONTAINING PROTEIN ATP4 HOMOLOG, CHLOROPLASTIC"/>
    <property type="match status" value="1"/>
</dbReference>
<feature type="repeat" description="PPR" evidence="4">
    <location>
        <begin position="166"/>
        <end position="200"/>
    </location>
</feature>
<evidence type="ECO:0000259" key="5">
    <source>
        <dbReference type="SMART" id="SM00463"/>
    </source>
</evidence>
<dbReference type="InterPro" id="IPR002625">
    <property type="entry name" value="Smr_dom"/>
</dbReference>
<dbReference type="EMBL" id="JAMRDG010000001">
    <property type="protein sequence ID" value="KAJ3702489.1"/>
    <property type="molecule type" value="Genomic_DNA"/>
</dbReference>
<evidence type="ECO:0000313" key="7">
    <source>
        <dbReference type="Proteomes" id="UP001210211"/>
    </source>
</evidence>
<evidence type="ECO:0000256" key="4">
    <source>
        <dbReference type="PROSITE-ProRule" id="PRU00708"/>
    </source>
</evidence>
<reference evidence="6 7" key="1">
    <citation type="journal article" date="2022" name="Cell">
        <title>Repeat-based holocentromeres influence genome architecture and karyotype evolution.</title>
        <authorList>
            <person name="Hofstatter P.G."/>
            <person name="Thangavel G."/>
            <person name="Lux T."/>
            <person name="Neumann P."/>
            <person name="Vondrak T."/>
            <person name="Novak P."/>
            <person name="Zhang M."/>
            <person name="Costa L."/>
            <person name="Castellani M."/>
            <person name="Scott A."/>
            <person name="Toegelov H."/>
            <person name="Fuchs J."/>
            <person name="Mata-Sucre Y."/>
            <person name="Dias Y."/>
            <person name="Vanzela A.L.L."/>
            <person name="Huettel B."/>
            <person name="Almeida C.C.S."/>
            <person name="Simkova H."/>
            <person name="Souza G."/>
            <person name="Pedrosa-Harand A."/>
            <person name="Macas J."/>
            <person name="Mayer K.F.X."/>
            <person name="Houben A."/>
            <person name="Marques A."/>
        </authorList>
    </citation>
    <scope>NUCLEOTIDE SEQUENCE [LARGE SCALE GENOMIC DNA]</scope>
    <source>
        <strain evidence="6">RhyTen1mFocal</strain>
    </source>
</reference>
<evidence type="ECO:0000256" key="3">
    <source>
        <dbReference type="ARBA" id="ARBA00022946"/>
    </source>
</evidence>
<feature type="repeat" description="PPR" evidence="4">
    <location>
        <begin position="201"/>
        <end position="235"/>
    </location>
</feature>
<dbReference type="GO" id="GO:0042134">
    <property type="term" value="F:rRNA primary transcript binding"/>
    <property type="evidence" value="ECO:0007669"/>
    <property type="project" value="TreeGrafter"/>
</dbReference>
<dbReference type="NCBIfam" id="TIGR00756">
    <property type="entry name" value="PPR"/>
    <property type="match status" value="6"/>
</dbReference>
<accession>A0AAD6EVF5</accession>
<evidence type="ECO:0000256" key="1">
    <source>
        <dbReference type="ARBA" id="ARBA00007626"/>
    </source>
</evidence>
<dbReference type="InterPro" id="IPR011990">
    <property type="entry name" value="TPR-like_helical_dom_sf"/>
</dbReference>
<gene>
    <name evidence="6" type="ORF">LUZ61_006194</name>
</gene>
<evidence type="ECO:0000256" key="2">
    <source>
        <dbReference type="ARBA" id="ARBA00022737"/>
    </source>
</evidence>
<feature type="repeat" description="PPR" evidence="4">
    <location>
        <begin position="306"/>
        <end position="340"/>
    </location>
</feature>
<dbReference type="GO" id="GO:0045727">
    <property type="term" value="P:positive regulation of translation"/>
    <property type="evidence" value="ECO:0007669"/>
    <property type="project" value="TreeGrafter"/>
</dbReference>
<dbReference type="InterPro" id="IPR002885">
    <property type="entry name" value="PPR_rpt"/>
</dbReference>
<dbReference type="Proteomes" id="UP001210211">
    <property type="component" value="Unassembled WGS sequence"/>
</dbReference>
<dbReference type="PROSITE" id="PS51375">
    <property type="entry name" value="PPR"/>
    <property type="match status" value="7"/>
</dbReference>
<organism evidence="6 7">
    <name type="scientific">Rhynchospora tenuis</name>
    <dbReference type="NCBI Taxonomy" id="198213"/>
    <lineage>
        <taxon>Eukaryota</taxon>
        <taxon>Viridiplantae</taxon>
        <taxon>Streptophyta</taxon>
        <taxon>Embryophyta</taxon>
        <taxon>Tracheophyta</taxon>
        <taxon>Spermatophyta</taxon>
        <taxon>Magnoliopsida</taxon>
        <taxon>Liliopsida</taxon>
        <taxon>Poales</taxon>
        <taxon>Cyperaceae</taxon>
        <taxon>Cyperoideae</taxon>
        <taxon>Rhynchosporeae</taxon>
        <taxon>Rhynchospora</taxon>
    </lineage>
</organism>
<proteinExistence type="inferred from homology"/>
<evidence type="ECO:0000313" key="6">
    <source>
        <dbReference type="EMBL" id="KAJ3702489.1"/>
    </source>
</evidence>
<dbReference type="Pfam" id="PF01535">
    <property type="entry name" value="PPR"/>
    <property type="match status" value="1"/>
</dbReference>
<dbReference type="GO" id="GO:0003729">
    <property type="term" value="F:mRNA binding"/>
    <property type="evidence" value="ECO:0007669"/>
    <property type="project" value="TreeGrafter"/>
</dbReference>